<sequence length="228" mass="27355">MQFTQTPERTAKKILQANNWNLELAIDSPLIRFINHKTPCKIILNIPPKRKSRVPRRTVKIKDRILCRRTKIWRKVLRRSIKHRRSTKGRHRARTKIRRRVLRRSIERRRKVLSSIIQDRVVNHLLKRAILRSGIMRISKRSVSDSFNGHKRRVPIRTIKAMVFHSTSKRWVLTHIIKHRFPSHIIKRGFPVIIQCKALNFGALKDITRCRRVLNHTLITKHKHRVFH</sequence>
<dbReference type="Proteomes" id="UP000483672">
    <property type="component" value="Unassembled WGS sequence"/>
</dbReference>
<gene>
    <name evidence="1" type="ORF">TWF191_009246</name>
</gene>
<reference evidence="1 2" key="1">
    <citation type="submission" date="2019-06" db="EMBL/GenBank/DDBJ databases">
        <authorList>
            <person name="Palmer J.M."/>
        </authorList>
    </citation>
    <scope>NUCLEOTIDE SEQUENCE [LARGE SCALE GENOMIC DNA]</scope>
    <source>
        <strain evidence="1 2">TWF191</strain>
    </source>
</reference>
<name>A0A7C8QJ81_ORBOL</name>
<dbReference type="Pfam" id="PF14555">
    <property type="entry name" value="UBA_4"/>
    <property type="match status" value="1"/>
</dbReference>
<accession>A0A7C8QJ81</accession>
<evidence type="ECO:0000313" key="1">
    <source>
        <dbReference type="EMBL" id="KAF3215571.1"/>
    </source>
</evidence>
<proteinExistence type="predicted"/>
<evidence type="ECO:0000313" key="2">
    <source>
        <dbReference type="Proteomes" id="UP000483672"/>
    </source>
</evidence>
<dbReference type="Gene3D" id="1.10.8.10">
    <property type="entry name" value="DNA helicase RuvA subunit, C-terminal domain"/>
    <property type="match status" value="1"/>
</dbReference>
<protein>
    <submittedName>
        <fullName evidence="1">Uncharacterized protein</fullName>
    </submittedName>
</protein>
<comment type="caution">
    <text evidence="1">The sequence shown here is derived from an EMBL/GenBank/DDBJ whole genome shotgun (WGS) entry which is preliminary data.</text>
</comment>
<organism evidence="1 2">
    <name type="scientific">Orbilia oligospora</name>
    <name type="common">Nematode-trapping fungus</name>
    <name type="synonym">Arthrobotrys oligospora</name>
    <dbReference type="NCBI Taxonomy" id="2813651"/>
    <lineage>
        <taxon>Eukaryota</taxon>
        <taxon>Fungi</taxon>
        <taxon>Dikarya</taxon>
        <taxon>Ascomycota</taxon>
        <taxon>Pezizomycotina</taxon>
        <taxon>Orbiliomycetes</taxon>
        <taxon>Orbiliales</taxon>
        <taxon>Orbiliaceae</taxon>
        <taxon>Orbilia</taxon>
    </lineage>
</organism>
<dbReference type="AlphaFoldDB" id="A0A7C8QJ81"/>
<dbReference type="EMBL" id="WIPF01000067">
    <property type="protein sequence ID" value="KAF3215571.1"/>
    <property type="molecule type" value="Genomic_DNA"/>
</dbReference>